<keyword evidence="1" id="KW-0732">Signal</keyword>
<name>A0A8S4NZY6_OWEFU</name>
<dbReference type="AlphaFoldDB" id="A0A8S4NZY6"/>
<dbReference type="Proteomes" id="UP000749559">
    <property type="component" value="Unassembled WGS sequence"/>
</dbReference>
<dbReference type="EMBL" id="CAIIXF020000006">
    <property type="protein sequence ID" value="CAH1786487.1"/>
    <property type="molecule type" value="Genomic_DNA"/>
</dbReference>
<evidence type="ECO:0008006" key="4">
    <source>
        <dbReference type="Google" id="ProtNLM"/>
    </source>
</evidence>
<feature type="chain" id="PRO_5035873836" description="Protein quiver" evidence="1">
    <location>
        <begin position="21"/>
        <end position="141"/>
    </location>
</feature>
<comment type="caution">
    <text evidence="2">The sequence shown here is derived from an EMBL/GenBank/DDBJ whole genome shotgun (WGS) entry which is preliminary data.</text>
</comment>
<feature type="signal peptide" evidence="1">
    <location>
        <begin position="1"/>
        <end position="20"/>
    </location>
</feature>
<reference evidence="2" key="1">
    <citation type="submission" date="2022-03" db="EMBL/GenBank/DDBJ databases">
        <authorList>
            <person name="Martin C."/>
        </authorList>
    </citation>
    <scope>NUCLEOTIDE SEQUENCE</scope>
</reference>
<protein>
    <recommendedName>
        <fullName evidence="4">Protein quiver</fullName>
    </recommendedName>
</protein>
<keyword evidence="3" id="KW-1185">Reference proteome</keyword>
<evidence type="ECO:0000313" key="3">
    <source>
        <dbReference type="Proteomes" id="UP000749559"/>
    </source>
</evidence>
<gene>
    <name evidence="2" type="ORF">OFUS_LOCUS12378</name>
</gene>
<evidence type="ECO:0000313" key="2">
    <source>
        <dbReference type="EMBL" id="CAH1786487.1"/>
    </source>
</evidence>
<accession>A0A8S4NZY6</accession>
<proteinExistence type="predicted"/>
<sequence length="141" mass="14809">MKIFQASLLLIAALVYTACAERCYFCSTASSSGDCGDDSFSMTADASAPCSTANNCCEGTYCTKSKTTTNLGVYSLSRGCSETTPSSARASVTCDKVSFNLVVQSDTWTCSCTGENCNNGAFLKPSILLSVLIVTCVVLFK</sequence>
<organism evidence="2 3">
    <name type="scientific">Owenia fusiformis</name>
    <name type="common">Polychaete worm</name>
    <dbReference type="NCBI Taxonomy" id="6347"/>
    <lineage>
        <taxon>Eukaryota</taxon>
        <taxon>Metazoa</taxon>
        <taxon>Spiralia</taxon>
        <taxon>Lophotrochozoa</taxon>
        <taxon>Annelida</taxon>
        <taxon>Polychaeta</taxon>
        <taxon>Sedentaria</taxon>
        <taxon>Canalipalpata</taxon>
        <taxon>Sabellida</taxon>
        <taxon>Oweniida</taxon>
        <taxon>Oweniidae</taxon>
        <taxon>Owenia</taxon>
    </lineage>
</organism>
<evidence type="ECO:0000256" key="1">
    <source>
        <dbReference type="SAM" id="SignalP"/>
    </source>
</evidence>